<organism evidence="1 2">
    <name type="scientific">Populus trichocarpa</name>
    <name type="common">Western balsam poplar</name>
    <name type="synonym">Populus balsamifera subsp. trichocarpa</name>
    <dbReference type="NCBI Taxonomy" id="3694"/>
    <lineage>
        <taxon>Eukaryota</taxon>
        <taxon>Viridiplantae</taxon>
        <taxon>Streptophyta</taxon>
        <taxon>Embryophyta</taxon>
        <taxon>Tracheophyta</taxon>
        <taxon>Spermatophyta</taxon>
        <taxon>Magnoliopsida</taxon>
        <taxon>eudicotyledons</taxon>
        <taxon>Gunneridae</taxon>
        <taxon>Pentapetalae</taxon>
        <taxon>rosids</taxon>
        <taxon>fabids</taxon>
        <taxon>Malpighiales</taxon>
        <taxon>Salicaceae</taxon>
        <taxon>Saliceae</taxon>
        <taxon>Populus</taxon>
    </lineage>
</organism>
<gene>
    <name evidence="1" type="ORF">POPTR_014G154850v4</name>
</gene>
<evidence type="ECO:0000313" key="2">
    <source>
        <dbReference type="Proteomes" id="UP000006729"/>
    </source>
</evidence>
<evidence type="ECO:0000313" key="1">
    <source>
        <dbReference type="EMBL" id="KAI9382625.1"/>
    </source>
</evidence>
<dbReference type="EMBL" id="CM009303">
    <property type="protein sequence ID" value="KAI9382625.1"/>
    <property type="molecule type" value="Genomic_DNA"/>
</dbReference>
<sequence length="120" mass="13837">MYVRVQHTHETKSSCLLRPFQPLTSPCHGRWKHSLVSRELSNPYQQLIYAYQQSSFPPSPKHTHTHKLKYTLYIAPSLFQTPKSAFTPDQKSTHHKLKTNPQITSNPNQASHQNRSSSTV</sequence>
<comment type="caution">
    <text evidence="1">The sequence shown here is derived from an EMBL/GenBank/DDBJ whole genome shotgun (WGS) entry which is preliminary data.</text>
</comment>
<proteinExistence type="predicted"/>
<accession>A0ACC0RZC2</accession>
<keyword evidence="2" id="KW-1185">Reference proteome</keyword>
<reference evidence="1 2" key="1">
    <citation type="journal article" date="2006" name="Science">
        <title>The genome of black cottonwood, Populus trichocarpa (Torr. &amp; Gray).</title>
        <authorList>
            <person name="Tuskan G.A."/>
            <person name="Difazio S."/>
            <person name="Jansson S."/>
            <person name="Bohlmann J."/>
            <person name="Grigoriev I."/>
            <person name="Hellsten U."/>
            <person name="Putnam N."/>
            <person name="Ralph S."/>
            <person name="Rombauts S."/>
            <person name="Salamov A."/>
            <person name="Schein J."/>
            <person name="Sterck L."/>
            <person name="Aerts A."/>
            <person name="Bhalerao R.R."/>
            <person name="Bhalerao R.P."/>
            <person name="Blaudez D."/>
            <person name="Boerjan W."/>
            <person name="Brun A."/>
            <person name="Brunner A."/>
            <person name="Busov V."/>
            <person name="Campbell M."/>
            <person name="Carlson J."/>
            <person name="Chalot M."/>
            <person name="Chapman J."/>
            <person name="Chen G.L."/>
            <person name="Cooper D."/>
            <person name="Coutinho P.M."/>
            <person name="Couturier J."/>
            <person name="Covert S."/>
            <person name="Cronk Q."/>
            <person name="Cunningham R."/>
            <person name="Davis J."/>
            <person name="Degroeve S."/>
            <person name="Dejardin A."/>
            <person name="Depamphilis C."/>
            <person name="Detter J."/>
            <person name="Dirks B."/>
            <person name="Dubchak I."/>
            <person name="Duplessis S."/>
            <person name="Ehlting J."/>
            <person name="Ellis B."/>
            <person name="Gendler K."/>
            <person name="Goodstein D."/>
            <person name="Gribskov M."/>
            <person name="Grimwood J."/>
            <person name="Groover A."/>
            <person name="Gunter L."/>
            <person name="Hamberger B."/>
            <person name="Heinze B."/>
            <person name="Helariutta Y."/>
            <person name="Henrissat B."/>
            <person name="Holligan D."/>
            <person name="Holt R."/>
            <person name="Huang W."/>
            <person name="Islam-Faridi N."/>
            <person name="Jones S."/>
            <person name="Jones-Rhoades M."/>
            <person name="Jorgensen R."/>
            <person name="Joshi C."/>
            <person name="Kangasjarvi J."/>
            <person name="Karlsson J."/>
            <person name="Kelleher C."/>
            <person name="Kirkpatrick R."/>
            <person name="Kirst M."/>
            <person name="Kohler A."/>
            <person name="Kalluri U."/>
            <person name="Larimer F."/>
            <person name="Leebens-Mack J."/>
            <person name="Leple J.C."/>
            <person name="Locascio P."/>
            <person name="Lou Y."/>
            <person name="Lucas S."/>
            <person name="Martin F."/>
            <person name="Montanini B."/>
            <person name="Napoli C."/>
            <person name="Nelson D.R."/>
            <person name="Nelson C."/>
            <person name="Nieminen K."/>
            <person name="Nilsson O."/>
            <person name="Pereda V."/>
            <person name="Peter G."/>
            <person name="Philippe R."/>
            <person name="Pilate G."/>
            <person name="Poliakov A."/>
            <person name="Razumovskaya J."/>
            <person name="Richardson P."/>
            <person name="Rinaldi C."/>
            <person name="Ritland K."/>
            <person name="Rouze P."/>
            <person name="Ryaboy D."/>
            <person name="Schmutz J."/>
            <person name="Schrader J."/>
            <person name="Segerman B."/>
            <person name="Shin H."/>
            <person name="Siddiqui A."/>
            <person name="Sterky F."/>
            <person name="Terry A."/>
            <person name="Tsai C.J."/>
            <person name="Uberbacher E."/>
            <person name="Unneberg P."/>
            <person name="Vahala J."/>
            <person name="Wall K."/>
            <person name="Wessler S."/>
            <person name="Yang G."/>
            <person name="Yin T."/>
            <person name="Douglas C."/>
            <person name="Marra M."/>
            <person name="Sandberg G."/>
            <person name="Van de Peer Y."/>
            <person name="Rokhsar D."/>
        </authorList>
    </citation>
    <scope>NUCLEOTIDE SEQUENCE [LARGE SCALE GENOMIC DNA]</scope>
    <source>
        <strain evidence="2">cv. Nisqually</strain>
    </source>
</reference>
<dbReference type="Proteomes" id="UP000006729">
    <property type="component" value="Chromosome 14"/>
</dbReference>
<name>A0ACC0RZC2_POPTR</name>
<protein>
    <submittedName>
        <fullName evidence="1">Uncharacterized protein</fullName>
    </submittedName>
</protein>